<sequence>MACTGHFISLGQSMSASAIRISPQMCTPSRTPLTIAEKQIMSTAESQCSFTTQAAFSHFPNLRIPFSLTCGSLLVLEDSHQR</sequence>
<dbReference type="EMBL" id="KE344869">
    <property type="protein sequence ID" value="EXB82538.1"/>
    <property type="molecule type" value="Genomic_DNA"/>
</dbReference>
<dbReference type="Proteomes" id="UP000030645">
    <property type="component" value="Unassembled WGS sequence"/>
</dbReference>
<reference evidence="2" key="1">
    <citation type="submission" date="2013-01" db="EMBL/GenBank/DDBJ databases">
        <title>Draft Genome Sequence of a Mulberry Tree, Morus notabilis C.K. Schneid.</title>
        <authorList>
            <person name="He N."/>
            <person name="Zhao S."/>
        </authorList>
    </citation>
    <scope>NUCLEOTIDE SEQUENCE</scope>
</reference>
<accession>W9RCR6</accession>
<name>W9RCR6_9ROSA</name>
<evidence type="ECO:0000313" key="1">
    <source>
        <dbReference type="EMBL" id="EXB82538.1"/>
    </source>
</evidence>
<protein>
    <submittedName>
        <fullName evidence="1">Uncharacterized protein</fullName>
    </submittedName>
</protein>
<evidence type="ECO:0000313" key="2">
    <source>
        <dbReference type="Proteomes" id="UP000030645"/>
    </source>
</evidence>
<organism evidence="1 2">
    <name type="scientific">Morus notabilis</name>
    <dbReference type="NCBI Taxonomy" id="981085"/>
    <lineage>
        <taxon>Eukaryota</taxon>
        <taxon>Viridiplantae</taxon>
        <taxon>Streptophyta</taxon>
        <taxon>Embryophyta</taxon>
        <taxon>Tracheophyta</taxon>
        <taxon>Spermatophyta</taxon>
        <taxon>Magnoliopsida</taxon>
        <taxon>eudicotyledons</taxon>
        <taxon>Gunneridae</taxon>
        <taxon>Pentapetalae</taxon>
        <taxon>rosids</taxon>
        <taxon>fabids</taxon>
        <taxon>Rosales</taxon>
        <taxon>Moraceae</taxon>
        <taxon>Moreae</taxon>
        <taxon>Morus</taxon>
    </lineage>
</organism>
<proteinExistence type="predicted"/>
<gene>
    <name evidence="1" type="ORF">L484_027715</name>
</gene>
<dbReference type="AlphaFoldDB" id="W9RCR6"/>
<keyword evidence="2" id="KW-1185">Reference proteome</keyword>